<feature type="region of interest" description="Disordered" evidence="1">
    <location>
        <begin position="167"/>
        <end position="193"/>
    </location>
</feature>
<dbReference type="PANTHER" id="PTHR37291">
    <property type="entry name" value="5-METHYLCYTOSINE-SPECIFIC RESTRICTION ENZYME B"/>
    <property type="match status" value="1"/>
</dbReference>
<proteinExistence type="predicted"/>
<dbReference type="Gene3D" id="3.10.590.10">
    <property type="entry name" value="ph1033 like domains"/>
    <property type="match status" value="1"/>
</dbReference>
<dbReference type="GO" id="GO:0016887">
    <property type="term" value="F:ATP hydrolysis activity"/>
    <property type="evidence" value="ECO:0007669"/>
    <property type="project" value="InterPro"/>
</dbReference>
<dbReference type="InterPro" id="IPR052934">
    <property type="entry name" value="Methyl-DNA_Rec/Restrict_Enz"/>
</dbReference>
<evidence type="ECO:0000259" key="2">
    <source>
        <dbReference type="Pfam" id="PF07728"/>
    </source>
</evidence>
<dbReference type="PANTHER" id="PTHR37291:SF1">
    <property type="entry name" value="TYPE IV METHYL-DIRECTED RESTRICTION ENZYME ECOKMCRB SUBUNIT"/>
    <property type="match status" value="1"/>
</dbReference>
<feature type="compositionally biased region" description="Acidic residues" evidence="1">
    <location>
        <begin position="19"/>
        <end position="30"/>
    </location>
</feature>
<evidence type="ECO:0000313" key="4">
    <source>
        <dbReference type="Proteomes" id="UP000287470"/>
    </source>
</evidence>
<accession>A0A430FCS8</accession>
<dbReference type="AlphaFoldDB" id="A0A430FCS8"/>
<feature type="region of interest" description="Disordered" evidence="1">
    <location>
        <begin position="522"/>
        <end position="558"/>
    </location>
</feature>
<organism evidence="3 4">
    <name type="scientific">Bifidobacterium samirii</name>
    <dbReference type="NCBI Taxonomy" id="2306974"/>
    <lineage>
        <taxon>Bacteria</taxon>
        <taxon>Bacillati</taxon>
        <taxon>Actinomycetota</taxon>
        <taxon>Actinomycetes</taxon>
        <taxon>Bifidobacteriales</taxon>
        <taxon>Bifidobacteriaceae</taxon>
        <taxon>Bifidobacterium</taxon>
    </lineage>
</organism>
<dbReference type="GO" id="GO:0005524">
    <property type="term" value="F:ATP binding"/>
    <property type="evidence" value="ECO:0007669"/>
    <property type="project" value="InterPro"/>
</dbReference>
<feature type="domain" description="ATPase dynein-related AAA" evidence="2">
    <location>
        <begin position="204"/>
        <end position="402"/>
    </location>
</feature>
<dbReference type="InterPro" id="IPR027417">
    <property type="entry name" value="P-loop_NTPase"/>
</dbReference>
<feature type="compositionally biased region" description="Acidic residues" evidence="1">
    <location>
        <begin position="1"/>
        <end position="11"/>
    </location>
</feature>
<reference evidence="3 4" key="1">
    <citation type="submission" date="2018-09" db="EMBL/GenBank/DDBJ databases">
        <title>Characterization of the phylogenetic diversity of five novel species belonging to the genus Bifidobacterium.</title>
        <authorList>
            <person name="Lugli G.A."/>
            <person name="Duranti S."/>
            <person name="Milani C."/>
        </authorList>
    </citation>
    <scope>NUCLEOTIDE SEQUENCE [LARGE SCALE GENOMIC DNA]</scope>
    <source>
        <strain evidence="3 4">2033B</strain>
    </source>
</reference>
<dbReference type="InterPro" id="IPR015947">
    <property type="entry name" value="PUA-like_sf"/>
</dbReference>
<dbReference type="Pfam" id="PF07728">
    <property type="entry name" value="AAA_5"/>
    <property type="match status" value="1"/>
</dbReference>
<feature type="compositionally biased region" description="Acidic residues" evidence="1">
    <location>
        <begin position="529"/>
        <end position="558"/>
    </location>
</feature>
<protein>
    <submittedName>
        <fullName evidence="3">ATPase</fullName>
    </submittedName>
</protein>
<evidence type="ECO:0000256" key="1">
    <source>
        <dbReference type="SAM" id="MobiDB-lite"/>
    </source>
</evidence>
<dbReference type="Proteomes" id="UP000287470">
    <property type="component" value="Unassembled WGS sequence"/>
</dbReference>
<dbReference type="EMBL" id="QXGK01000033">
    <property type="protein sequence ID" value="RSX50608.1"/>
    <property type="molecule type" value="Genomic_DNA"/>
</dbReference>
<dbReference type="RefSeq" id="WP_125969202.1">
    <property type="nucleotide sequence ID" value="NZ_QXGK01000033.1"/>
</dbReference>
<keyword evidence="4" id="KW-1185">Reference proteome</keyword>
<dbReference type="OrthoDB" id="9781481at2"/>
<dbReference type="SUPFAM" id="SSF52540">
    <property type="entry name" value="P-loop containing nucleoside triphosphate hydrolases"/>
    <property type="match status" value="1"/>
</dbReference>
<name>A0A430FCS8_9BIFI</name>
<sequence>MNDALQDDSLDERDKTESSEIESYPEETDNESGRKYWLVTANPRQWSFSDISVGESVPYTLCNKRGTPRQNQQSFLDAKLGQKVIGYESRPTKKVVATGHISMEQNGKELHIEKDEDLARPIAFAELKCFPELSGVVDFIQRRGTLLELDKKQYDCILDIANGKKPVPPDSPVDDCKDAGAAPKRMKTGETVMEEPTGSRNTIWYGAPGTGKSFQLNELLRKSFAGRYERVTFYADYLHSQFVGSYKPVTVSGKDKEGNAVRSIEYRFRPGPFVRALIHALNDPAPYALVIEELNRAEAASVFGDVFQLLDRNKDGNSEYAITVSEDLREYLLQTPAVGLDMTDSEWDAANHLTEYGRQALAELTGVDDCSQIVIPRNLYILATMNSADQGVFPLDTAFKRRWDFEYVGIDGEEDVIDDSTWNANRKEINKNLRDADIPEDKQMGPFFLGDATLMMNMREGDHRNDPFDKAMKNKVIMYLFEDAAKYRPEVVFNTKVLDGKPSLQTLFDGWDKLDYGIFKGLSKRREPVDDEPDVDEDAAADGPISDDSDAEPEGEAR</sequence>
<feature type="region of interest" description="Disordered" evidence="1">
    <location>
        <begin position="1"/>
        <end position="32"/>
    </location>
</feature>
<evidence type="ECO:0000313" key="3">
    <source>
        <dbReference type="EMBL" id="RSX50608.1"/>
    </source>
</evidence>
<comment type="caution">
    <text evidence="3">The sequence shown here is derived from an EMBL/GenBank/DDBJ whole genome shotgun (WGS) entry which is preliminary data.</text>
</comment>
<dbReference type="SUPFAM" id="SSF88697">
    <property type="entry name" value="PUA domain-like"/>
    <property type="match status" value="1"/>
</dbReference>
<dbReference type="Gene3D" id="3.40.50.300">
    <property type="entry name" value="P-loop containing nucleotide triphosphate hydrolases"/>
    <property type="match status" value="1"/>
</dbReference>
<dbReference type="InterPro" id="IPR011704">
    <property type="entry name" value="ATPase_dyneun-rel_AAA"/>
</dbReference>
<gene>
    <name evidence="3" type="ORF">D2E24_1957</name>
</gene>